<evidence type="ECO:0000313" key="8">
    <source>
        <dbReference type="Proteomes" id="UP000036756"/>
    </source>
</evidence>
<dbReference type="InterPro" id="IPR016983">
    <property type="entry name" value="UCP031804"/>
</dbReference>
<evidence type="ECO:0000256" key="1">
    <source>
        <dbReference type="ARBA" id="ARBA00004127"/>
    </source>
</evidence>
<keyword evidence="2 5" id="KW-0812">Transmembrane</keyword>
<dbReference type="InterPro" id="IPR010652">
    <property type="entry name" value="DUF1232"/>
</dbReference>
<name>A0A0J8G6L8_CLOCY</name>
<gene>
    <name evidence="7" type="ORF">CLCY_6c01320</name>
</gene>
<dbReference type="Pfam" id="PF06803">
    <property type="entry name" value="DUF1232"/>
    <property type="match status" value="1"/>
</dbReference>
<dbReference type="PIRSF" id="PIRSF031804">
    <property type="entry name" value="UCP031804"/>
    <property type="match status" value="1"/>
</dbReference>
<dbReference type="GO" id="GO:0012505">
    <property type="term" value="C:endomembrane system"/>
    <property type="evidence" value="ECO:0007669"/>
    <property type="project" value="UniProtKB-SubCell"/>
</dbReference>
<comment type="subcellular location">
    <subcellularLocation>
        <location evidence="1">Endomembrane system</location>
        <topology evidence="1">Multi-pass membrane protein</topology>
    </subcellularLocation>
</comment>
<keyword evidence="4 5" id="KW-0472">Membrane</keyword>
<protein>
    <recommendedName>
        <fullName evidence="6">DUF1232 domain-containing protein</fullName>
    </recommendedName>
</protein>
<feature type="transmembrane region" description="Helical" evidence="5">
    <location>
        <begin position="53"/>
        <end position="75"/>
    </location>
</feature>
<dbReference type="STRING" id="1121307.CLCY_6c01320"/>
<dbReference type="RefSeq" id="WP_048569326.1">
    <property type="nucleotide sequence ID" value="NZ_LFVU01000002.1"/>
</dbReference>
<keyword evidence="8" id="KW-1185">Reference proteome</keyword>
<dbReference type="PATRIC" id="fig|1121307.3.peg.2266"/>
<comment type="caution">
    <text evidence="7">The sequence shown here is derived from an EMBL/GenBank/DDBJ whole genome shotgun (WGS) entry which is preliminary data.</text>
</comment>
<organism evidence="7 8">
    <name type="scientific">Clostridium cylindrosporum DSM 605</name>
    <dbReference type="NCBI Taxonomy" id="1121307"/>
    <lineage>
        <taxon>Bacteria</taxon>
        <taxon>Bacillati</taxon>
        <taxon>Bacillota</taxon>
        <taxon>Clostridia</taxon>
        <taxon>Eubacteriales</taxon>
        <taxon>Clostridiaceae</taxon>
        <taxon>Clostridium</taxon>
    </lineage>
</organism>
<feature type="domain" description="DUF1232" evidence="6">
    <location>
        <begin position="50"/>
        <end position="84"/>
    </location>
</feature>
<keyword evidence="3 5" id="KW-1133">Transmembrane helix</keyword>
<evidence type="ECO:0000256" key="3">
    <source>
        <dbReference type="ARBA" id="ARBA00022989"/>
    </source>
</evidence>
<dbReference type="Proteomes" id="UP000036756">
    <property type="component" value="Unassembled WGS sequence"/>
</dbReference>
<dbReference type="OrthoDB" id="9793277at2"/>
<reference evidence="7 8" key="1">
    <citation type="submission" date="2015-06" db="EMBL/GenBank/DDBJ databases">
        <title>Draft genome sequence of the purine-degrading Clostridium cylindrosporum HC-1 (DSM 605).</title>
        <authorList>
            <person name="Poehlein A."/>
            <person name="Schiel-Bengelsdorf B."/>
            <person name="Bengelsdorf F."/>
            <person name="Daniel R."/>
            <person name="Duerre P."/>
        </authorList>
    </citation>
    <scope>NUCLEOTIDE SEQUENCE [LARGE SCALE GENOMIC DNA]</scope>
    <source>
        <strain evidence="7 8">DSM 605</strain>
    </source>
</reference>
<evidence type="ECO:0000256" key="4">
    <source>
        <dbReference type="ARBA" id="ARBA00023136"/>
    </source>
</evidence>
<evidence type="ECO:0000259" key="6">
    <source>
        <dbReference type="Pfam" id="PF06803"/>
    </source>
</evidence>
<dbReference type="AlphaFoldDB" id="A0A0J8G6L8"/>
<evidence type="ECO:0000256" key="2">
    <source>
        <dbReference type="ARBA" id="ARBA00022692"/>
    </source>
</evidence>
<evidence type="ECO:0000256" key="5">
    <source>
        <dbReference type="SAM" id="Phobius"/>
    </source>
</evidence>
<feature type="transmembrane region" description="Helical" evidence="5">
    <location>
        <begin position="81"/>
        <end position="97"/>
    </location>
</feature>
<accession>A0A0J8G6L8</accession>
<sequence length="126" mass="14011">MVDNQYNKDYSEDSLFKKIKSVLSKAKVSVVYGALLLFYSLKDPDVPKKAKTTIIGALGYFIVPTDLMADIVPVVGFGDDLTAIISALSIIAIYISPETKNRAKEKTKELFNNALEDDFKEIDDKI</sequence>
<evidence type="ECO:0000313" key="7">
    <source>
        <dbReference type="EMBL" id="KMT23251.1"/>
    </source>
</evidence>
<dbReference type="EMBL" id="LFVU01000002">
    <property type="protein sequence ID" value="KMT23251.1"/>
    <property type="molecule type" value="Genomic_DNA"/>
</dbReference>
<proteinExistence type="predicted"/>